<gene>
    <name evidence="1" type="ORF">FEE39_09820</name>
</gene>
<keyword evidence="1" id="KW-0614">Plasmid</keyword>
<dbReference type="AlphaFoldDB" id="A0A9X7XVI4"/>
<accession>A0A9X7XVI4</accession>
<geneLocation type="plasmid" evidence="1 2">
    <name>unnamed1</name>
</geneLocation>
<proteinExistence type="predicted"/>
<evidence type="ECO:0000313" key="1">
    <source>
        <dbReference type="EMBL" id="QIA88531.1"/>
    </source>
</evidence>
<dbReference type="RefSeq" id="WP_163588911.1">
    <property type="nucleotide sequence ID" value="NZ_CP040855.1"/>
</dbReference>
<reference evidence="1 2" key="1">
    <citation type="submission" date="2019-06" db="EMBL/GenBank/DDBJ databases">
        <title>Whole genome sequencing of Lactobacillus johnsonii strain G2A.</title>
        <authorList>
            <person name="Conlan S."/>
            <person name="Thomas P.J."/>
            <person name="Mullikin J."/>
            <person name="Singer J."/>
            <person name="Weaver C."/>
            <person name="Segre J.A."/>
        </authorList>
    </citation>
    <scope>NUCLEOTIDE SEQUENCE [LARGE SCALE GENOMIC DNA]</scope>
    <source>
        <strain evidence="1 2">G2A</strain>
        <plasmid evidence="1 2">unnamed1</plasmid>
    </source>
</reference>
<dbReference type="EMBL" id="CP040855">
    <property type="protein sequence ID" value="QIA88531.1"/>
    <property type="molecule type" value="Genomic_DNA"/>
</dbReference>
<dbReference type="Gene3D" id="1.10.1220.10">
    <property type="entry name" value="Met repressor-like"/>
    <property type="match status" value="1"/>
</dbReference>
<protein>
    <submittedName>
        <fullName evidence="1">Uncharacterized protein</fullName>
    </submittedName>
</protein>
<dbReference type="InterPro" id="IPR013321">
    <property type="entry name" value="Arc_rbn_hlx_hlx"/>
</dbReference>
<organism evidence="1 2">
    <name type="scientific">Lactobacillus johnsonii</name>
    <dbReference type="NCBI Taxonomy" id="33959"/>
    <lineage>
        <taxon>Bacteria</taxon>
        <taxon>Bacillati</taxon>
        <taxon>Bacillota</taxon>
        <taxon>Bacilli</taxon>
        <taxon>Lactobacillales</taxon>
        <taxon>Lactobacillaceae</taxon>
        <taxon>Lactobacillus</taxon>
    </lineage>
</organism>
<sequence>MSFDSSMSFKPNPKIKQSILEKEEKKTKIKPKKTTVQLSIDADKKRKAKIYAALHNKTLSQLFEETIDALPDENL</sequence>
<dbReference type="Proteomes" id="UP000464749">
    <property type="component" value="Plasmid unnamed1"/>
</dbReference>
<evidence type="ECO:0000313" key="2">
    <source>
        <dbReference type="Proteomes" id="UP000464749"/>
    </source>
</evidence>
<name>A0A9X7XVI4_LACJH</name>
<dbReference type="GO" id="GO:0006355">
    <property type="term" value="P:regulation of DNA-templated transcription"/>
    <property type="evidence" value="ECO:0007669"/>
    <property type="project" value="InterPro"/>
</dbReference>